<name>A0A8S1YIE9_PAROT</name>
<protein>
    <submittedName>
        <fullName evidence="1">Uncharacterized protein</fullName>
    </submittedName>
</protein>
<evidence type="ECO:0000313" key="1">
    <source>
        <dbReference type="EMBL" id="CAD8214526.1"/>
    </source>
</evidence>
<proteinExistence type="predicted"/>
<organism evidence="1 2">
    <name type="scientific">Paramecium octaurelia</name>
    <dbReference type="NCBI Taxonomy" id="43137"/>
    <lineage>
        <taxon>Eukaryota</taxon>
        <taxon>Sar</taxon>
        <taxon>Alveolata</taxon>
        <taxon>Ciliophora</taxon>
        <taxon>Intramacronucleata</taxon>
        <taxon>Oligohymenophorea</taxon>
        <taxon>Peniculida</taxon>
        <taxon>Parameciidae</taxon>
        <taxon>Paramecium</taxon>
    </lineage>
</organism>
<dbReference type="EMBL" id="CAJJDP010000185">
    <property type="protein sequence ID" value="CAD8214526.1"/>
    <property type="molecule type" value="Genomic_DNA"/>
</dbReference>
<dbReference type="AlphaFoldDB" id="A0A8S1YIE9"/>
<comment type="caution">
    <text evidence="1">The sequence shown here is derived from an EMBL/GenBank/DDBJ whole genome shotgun (WGS) entry which is preliminary data.</text>
</comment>
<accession>A0A8S1YIE9</accession>
<evidence type="ECO:0000313" key="2">
    <source>
        <dbReference type="Proteomes" id="UP000683925"/>
    </source>
</evidence>
<sequence>MTCDLNNQLLIDHQKISLKKIGKKKQMIILFYTDNLVFKRMKVCNLVITRQRSGLCLQFSQKLISTINQHFNIVLVQSLRNIRGYHKQQCLVIISLNEKVLFLHQNIIFKQKKKSQFDLSQLLTTKIYSCQVENIIWNWVISLYMFNSLNRVEEFMQLFDIMSIKDPFSIYLAKLYQYDNGTPF</sequence>
<keyword evidence="2" id="KW-1185">Reference proteome</keyword>
<dbReference type="Proteomes" id="UP000683925">
    <property type="component" value="Unassembled WGS sequence"/>
</dbReference>
<gene>
    <name evidence="1" type="ORF">POCTA_138.1.T1810009</name>
</gene>
<reference evidence="1" key="1">
    <citation type="submission" date="2021-01" db="EMBL/GenBank/DDBJ databases">
        <authorList>
            <consortium name="Genoscope - CEA"/>
            <person name="William W."/>
        </authorList>
    </citation>
    <scope>NUCLEOTIDE SEQUENCE</scope>
</reference>